<organism evidence="1 2">
    <name type="scientific">Thiomonas arsenitoxydans (strain DSM 22701 / CIP 110005 / 3As)</name>
    <dbReference type="NCBI Taxonomy" id="426114"/>
    <lineage>
        <taxon>Bacteria</taxon>
        <taxon>Pseudomonadati</taxon>
        <taxon>Pseudomonadota</taxon>
        <taxon>Betaproteobacteria</taxon>
        <taxon>Burkholderiales</taxon>
        <taxon>Thiomonas</taxon>
    </lineage>
</organism>
<evidence type="ECO:0000313" key="1">
    <source>
        <dbReference type="EMBL" id="CQR27689.1"/>
    </source>
</evidence>
<evidence type="ECO:0000313" key="2">
    <source>
        <dbReference type="Proteomes" id="UP000078599"/>
    </source>
</evidence>
<comment type="caution">
    <text evidence="1">The sequence shown here is derived from an EMBL/GenBank/DDBJ whole genome shotgun (WGS) entry which is preliminary data.</text>
</comment>
<protein>
    <submittedName>
        <fullName evidence="1">Uncharacterized protein</fullName>
    </submittedName>
</protein>
<name>A0ABP1Z2K4_THIA3</name>
<keyword evidence="2" id="KW-1185">Reference proteome</keyword>
<proteinExistence type="predicted"/>
<gene>
    <name evidence="1" type="ORF">THICB1_110156</name>
</gene>
<accession>A0ABP1Z2K4</accession>
<dbReference type="EMBL" id="CTRI01000003">
    <property type="protein sequence ID" value="CQR27689.1"/>
    <property type="molecule type" value="Genomic_DNA"/>
</dbReference>
<reference evidence="1 2" key="1">
    <citation type="submission" date="2015-03" db="EMBL/GenBank/DDBJ databases">
        <authorList>
            <person name="Regsiter A."/>
            <person name="william w."/>
        </authorList>
    </citation>
    <scope>NUCLEOTIDE SEQUENCE [LARGE SCALE GENOMIC DNA]</scope>
    <source>
        <strain evidence="1 2">CB1</strain>
    </source>
</reference>
<sequence>MSKTRQRPDWRLAAAPFKWVESSAGFHFKTQVGDLFPVFIGCCMKRWPTVPVFVPFFRTYDLALVKGVLIPPFIQGGGFLHSRNYLYSGFNDFEPFLGLRQSVQQLSRIAWLIPLPRLQAHSKATRAPPL</sequence>
<dbReference type="Proteomes" id="UP000078599">
    <property type="component" value="Unassembled WGS sequence"/>
</dbReference>